<reference evidence="1 2" key="1">
    <citation type="journal article" date="2023" name="Life. Sci Alliance">
        <title>Evolutionary insights into 3D genome organization and epigenetic landscape of Vigna mungo.</title>
        <authorList>
            <person name="Junaid A."/>
            <person name="Singh B."/>
            <person name="Bhatia S."/>
        </authorList>
    </citation>
    <scope>NUCLEOTIDE SEQUENCE [LARGE SCALE GENOMIC DNA]</scope>
    <source>
        <strain evidence="1">Urdbean</strain>
    </source>
</reference>
<keyword evidence="2" id="KW-1185">Reference proteome</keyword>
<proteinExistence type="predicted"/>
<name>A0AAQ3P019_VIGMU</name>
<dbReference type="Proteomes" id="UP001374535">
    <property type="component" value="Chromosome 2"/>
</dbReference>
<accession>A0AAQ3P019</accession>
<protein>
    <submittedName>
        <fullName evidence="1">Uncharacterized protein</fullName>
    </submittedName>
</protein>
<dbReference type="EMBL" id="CP144699">
    <property type="protein sequence ID" value="WVZ18550.1"/>
    <property type="molecule type" value="Genomic_DNA"/>
</dbReference>
<gene>
    <name evidence="1" type="ORF">V8G54_005872</name>
</gene>
<sequence length="263" mass="29489">MELMITVGKTVPKLQLEHGLAVDRVYPGSFMTSLDMAEYPSVFCDNLQKVPMEFLKKLNEDLSSNAVISSSSSGAKWQALLVKALLMMSPTALKHAPDSFVRILLCSHHPCVVGNAKRDVVWKETPGNRGGFKKTLTSSDGLQKTPAISGGFGKTPAIFGSFQNLCYVRWFRKKSLFWMFFRSFLGVFDPSRATVEDVISDILPLMEPEDTIKDDDSTSADDEIREVSKDDEIEEILNQSLLKEKMLEWLRGKRKVESNEVGE</sequence>
<evidence type="ECO:0000313" key="2">
    <source>
        <dbReference type="Proteomes" id="UP001374535"/>
    </source>
</evidence>
<evidence type="ECO:0000313" key="1">
    <source>
        <dbReference type="EMBL" id="WVZ18550.1"/>
    </source>
</evidence>
<dbReference type="AlphaFoldDB" id="A0AAQ3P019"/>
<organism evidence="1 2">
    <name type="scientific">Vigna mungo</name>
    <name type="common">Black gram</name>
    <name type="synonym">Phaseolus mungo</name>
    <dbReference type="NCBI Taxonomy" id="3915"/>
    <lineage>
        <taxon>Eukaryota</taxon>
        <taxon>Viridiplantae</taxon>
        <taxon>Streptophyta</taxon>
        <taxon>Embryophyta</taxon>
        <taxon>Tracheophyta</taxon>
        <taxon>Spermatophyta</taxon>
        <taxon>Magnoliopsida</taxon>
        <taxon>eudicotyledons</taxon>
        <taxon>Gunneridae</taxon>
        <taxon>Pentapetalae</taxon>
        <taxon>rosids</taxon>
        <taxon>fabids</taxon>
        <taxon>Fabales</taxon>
        <taxon>Fabaceae</taxon>
        <taxon>Papilionoideae</taxon>
        <taxon>50 kb inversion clade</taxon>
        <taxon>NPAAA clade</taxon>
        <taxon>indigoferoid/millettioid clade</taxon>
        <taxon>Phaseoleae</taxon>
        <taxon>Vigna</taxon>
    </lineage>
</organism>